<sequence>MRIVGVDGVAEDVIGKGVLAEGEEHKAAPFGEGGRVEVEGHRNESADVEDAEGLRVEGRNGVAGDVVGGNGRGAVIIFINGSGGRRETASGISEGLLVASDLSLNGAALGSSSLARDAGSGSLLCGEALCFSGSRSSRVVVGHATREERKMGRFRKGTRMIP</sequence>
<proteinExistence type="predicted"/>
<comment type="caution">
    <text evidence="1">The sequence shown here is derived from an EMBL/GenBank/DDBJ whole genome shotgun (WGS) entry which is preliminary data.</text>
</comment>
<name>A0A8J5TFL9_ZIZPA</name>
<accession>A0A8J5TFL9</accession>
<evidence type="ECO:0000313" key="1">
    <source>
        <dbReference type="EMBL" id="KAG8081743.1"/>
    </source>
</evidence>
<reference evidence="1" key="1">
    <citation type="journal article" date="2021" name="bioRxiv">
        <title>Whole Genome Assembly and Annotation of Northern Wild Rice, Zizania palustris L., Supports a Whole Genome Duplication in the Zizania Genus.</title>
        <authorList>
            <person name="Haas M."/>
            <person name="Kono T."/>
            <person name="Macchietto M."/>
            <person name="Millas R."/>
            <person name="McGilp L."/>
            <person name="Shao M."/>
            <person name="Duquette J."/>
            <person name="Hirsch C.N."/>
            <person name="Kimball J."/>
        </authorList>
    </citation>
    <scope>NUCLEOTIDE SEQUENCE</scope>
    <source>
        <tissue evidence="1">Fresh leaf tissue</tissue>
    </source>
</reference>
<protein>
    <submittedName>
        <fullName evidence="1">Uncharacterized protein</fullName>
    </submittedName>
</protein>
<dbReference type="EMBL" id="JAAALK010000086">
    <property type="protein sequence ID" value="KAG8081743.1"/>
    <property type="molecule type" value="Genomic_DNA"/>
</dbReference>
<keyword evidence="2" id="KW-1185">Reference proteome</keyword>
<organism evidence="1 2">
    <name type="scientific">Zizania palustris</name>
    <name type="common">Northern wild rice</name>
    <dbReference type="NCBI Taxonomy" id="103762"/>
    <lineage>
        <taxon>Eukaryota</taxon>
        <taxon>Viridiplantae</taxon>
        <taxon>Streptophyta</taxon>
        <taxon>Embryophyta</taxon>
        <taxon>Tracheophyta</taxon>
        <taxon>Spermatophyta</taxon>
        <taxon>Magnoliopsida</taxon>
        <taxon>Liliopsida</taxon>
        <taxon>Poales</taxon>
        <taxon>Poaceae</taxon>
        <taxon>BOP clade</taxon>
        <taxon>Oryzoideae</taxon>
        <taxon>Oryzeae</taxon>
        <taxon>Zizaniinae</taxon>
        <taxon>Zizania</taxon>
    </lineage>
</organism>
<reference evidence="1" key="2">
    <citation type="submission" date="2021-02" db="EMBL/GenBank/DDBJ databases">
        <authorList>
            <person name="Kimball J.A."/>
            <person name="Haas M.W."/>
            <person name="Macchietto M."/>
            <person name="Kono T."/>
            <person name="Duquette J."/>
            <person name="Shao M."/>
        </authorList>
    </citation>
    <scope>NUCLEOTIDE SEQUENCE</scope>
    <source>
        <tissue evidence="1">Fresh leaf tissue</tissue>
    </source>
</reference>
<dbReference type="Proteomes" id="UP000729402">
    <property type="component" value="Unassembled WGS sequence"/>
</dbReference>
<evidence type="ECO:0000313" key="2">
    <source>
        <dbReference type="Proteomes" id="UP000729402"/>
    </source>
</evidence>
<dbReference type="AlphaFoldDB" id="A0A8J5TFL9"/>
<gene>
    <name evidence="1" type="ORF">GUJ93_ZPchr0014g47122</name>
</gene>